<feature type="domain" description="HTH iclR-type" evidence="4">
    <location>
        <begin position="13"/>
        <end position="72"/>
    </location>
</feature>
<gene>
    <name evidence="6" type="ORF">M0R89_03745</name>
</gene>
<feature type="domain" description="IclR-ED" evidence="5">
    <location>
        <begin position="73"/>
        <end position="260"/>
    </location>
</feature>
<evidence type="ECO:0000256" key="2">
    <source>
        <dbReference type="ARBA" id="ARBA00023125"/>
    </source>
</evidence>
<dbReference type="EMBL" id="CP096659">
    <property type="protein sequence ID" value="UPV75189.1"/>
    <property type="molecule type" value="Genomic_DNA"/>
</dbReference>
<dbReference type="Gene3D" id="3.30.450.40">
    <property type="match status" value="1"/>
</dbReference>
<dbReference type="KEGG" id="halx:M0R89_03745"/>
<keyword evidence="2" id="KW-0238">DNA-binding</keyword>
<dbReference type="Pfam" id="PF09339">
    <property type="entry name" value="HTH_IclR"/>
    <property type="match status" value="1"/>
</dbReference>
<evidence type="ECO:0000313" key="7">
    <source>
        <dbReference type="Proteomes" id="UP000830729"/>
    </source>
</evidence>
<dbReference type="InterPro" id="IPR011991">
    <property type="entry name" value="ArsR-like_HTH"/>
</dbReference>
<evidence type="ECO:0000259" key="4">
    <source>
        <dbReference type="PROSITE" id="PS51077"/>
    </source>
</evidence>
<dbReference type="InterPro" id="IPR036390">
    <property type="entry name" value="WH_DNA-bd_sf"/>
</dbReference>
<dbReference type="AlphaFoldDB" id="A0A8U0HWI0"/>
<dbReference type="Pfam" id="PF01614">
    <property type="entry name" value="IclR_C"/>
    <property type="match status" value="1"/>
</dbReference>
<dbReference type="InterPro" id="IPR014757">
    <property type="entry name" value="Tscrpt_reg_IclR_C"/>
</dbReference>
<keyword evidence="1" id="KW-0805">Transcription regulation</keyword>
<organism evidence="6 7">
    <name type="scientific">Halorussus limi</name>
    <dbReference type="NCBI Taxonomy" id="2938695"/>
    <lineage>
        <taxon>Archaea</taxon>
        <taxon>Methanobacteriati</taxon>
        <taxon>Methanobacteriota</taxon>
        <taxon>Stenosarchaea group</taxon>
        <taxon>Halobacteria</taxon>
        <taxon>Halobacteriales</taxon>
        <taxon>Haladaptataceae</taxon>
        <taxon>Halorussus</taxon>
    </lineage>
</organism>
<dbReference type="Proteomes" id="UP000830729">
    <property type="component" value="Chromosome"/>
</dbReference>
<dbReference type="InterPro" id="IPR005471">
    <property type="entry name" value="Tscrpt_reg_IclR_N"/>
</dbReference>
<accession>A0A8U0HWI0</accession>
<dbReference type="GO" id="GO:0003700">
    <property type="term" value="F:DNA-binding transcription factor activity"/>
    <property type="evidence" value="ECO:0007669"/>
    <property type="project" value="TreeGrafter"/>
</dbReference>
<dbReference type="SUPFAM" id="SSF46785">
    <property type="entry name" value="Winged helix' DNA-binding domain"/>
    <property type="match status" value="1"/>
</dbReference>
<dbReference type="PROSITE" id="PS51077">
    <property type="entry name" value="HTH_ICLR"/>
    <property type="match status" value="1"/>
</dbReference>
<dbReference type="PANTHER" id="PTHR30136:SF35">
    <property type="entry name" value="HTH-TYPE TRANSCRIPTIONAL REGULATOR RV1719"/>
    <property type="match status" value="1"/>
</dbReference>
<proteinExistence type="predicted"/>
<protein>
    <submittedName>
        <fullName evidence="6">IclR family transcriptional regulator</fullName>
    </submittedName>
</protein>
<sequence length="271" mass="30422">MTEENSGESPRILQTVSRALQVVRALEELDGATVTEVADHLDISKSAAYNYLMTLEDQRLVVKEGNTYTLSLQFLMLGEYVRNQNTLYETGKDEIERLAEETGEYAHLATVQHGLSVNLYKVKGEKAVGSNYQTSKLQKPDYLHFSATGKSMLAHMPRERVEEIVDRYGLARKTENTITDREELFAELEEVRDRGYAYNDEEEIEGLQAIGAPIRDRGGDVLGALSVSGPLRRMNDPDYHDTIVEKVTNAANVIEVNINMAETDDDLPDFA</sequence>
<evidence type="ECO:0000256" key="1">
    <source>
        <dbReference type="ARBA" id="ARBA00023015"/>
    </source>
</evidence>
<dbReference type="GeneID" id="72184282"/>
<dbReference type="GO" id="GO:0003677">
    <property type="term" value="F:DNA binding"/>
    <property type="evidence" value="ECO:0007669"/>
    <property type="project" value="UniProtKB-KW"/>
</dbReference>
<keyword evidence="3" id="KW-0804">Transcription</keyword>
<dbReference type="InterPro" id="IPR029016">
    <property type="entry name" value="GAF-like_dom_sf"/>
</dbReference>
<dbReference type="SMART" id="SM00346">
    <property type="entry name" value="HTH_ICLR"/>
    <property type="match status" value="1"/>
</dbReference>
<reference evidence="6 7" key="1">
    <citation type="submission" date="2022-04" db="EMBL/GenBank/DDBJ databases">
        <title>Diverse halophilic archaea isolated from saline environments.</title>
        <authorList>
            <person name="Cui H.-L."/>
        </authorList>
    </citation>
    <scope>NUCLEOTIDE SEQUENCE [LARGE SCALE GENOMIC DNA]</scope>
    <source>
        <strain evidence="6 7">XZYJT49</strain>
    </source>
</reference>
<evidence type="ECO:0000259" key="5">
    <source>
        <dbReference type="PROSITE" id="PS51078"/>
    </source>
</evidence>
<dbReference type="CDD" id="cd00090">
    <property type="entry name" value="HTH_ARSR"/>
    <property type="match status" value="1"/>
</dbReference>
<dbReference type="InterPro" id="IPR036388">
    <property type="entry name" value="WH-like_DNA-bd_sf"/>
</dbReference>
<evidence type="ECO:0000313" key="6">
    <source>
        <dbReference type="EMBL" id="UPV75189.1"/>
    </source>
</evidence>
<dbReference type="Gene3D" id="1.10.10.10">
    <property type="entry name" value="Winged helix-like DNA-binding domain superfamily/Winged helix DNA-binding domain"/>
    <property type="match status" value="1"/>
</dbReference>
<name>A0A8U0HWI0_9EURY</name>
<dbReference type="PROSITE" id="PS51078">
    <property type="entry name" value="ICLR_ED"/>
    <property type="match status" value="1"/>
</dbReference>
<dbReference type="GO" id="GO:0045892">
    <property type="term" value="P:negative regulation of DNA-templated transcription"/>
    <property type="evidence" value="ECO:0007669"/>
    <property type="project" value="TreeGrafter"/>
</dbReference>
<evidence type="ECO:0000256" key="3">
    <source>
        <dbReference type="ARBA" id="ARBA00023163"/>
    </source>
</evidence>
<dbReference type="PANTHER" id="PTHR30136">
    <property type="entry name" value="HELIX-TURN-HELIX TRANSCRIPTIONAL REGULATOR, ICLR FAMILY"/>
    <property type="match status" value="1"/>
</dbReference>
<dbReference type="InterPro" id="IPR050707">
    <property type="entry name" value="HTH_MetabolicPath_Reg"/>
</dbReference>
<keyword evidence="7" id="KW-1185">Reference proteome</keyword>
<dbReference type="SUPFAM" id="SSF55781">
    <property type="entry name" value="GAF domain-like"/>
    <property type="match status" value="1"/>
</dbReference>
<dbReference type="RefSeq" id="WP_248651232.1">
    <property type="nucleotide sequence ID" value="NZ_CP096659.1"/>
</dbReference>